<sequence length="211" mass="22862">MIERLLPDAVIAVEAFHDVPGEKVFPGEEDLIASAVEVRRREFVTARRCAREALVRLGHPPVAIRPGPKREPLWPAGVVGSLTHCQGYRAAVVARSSEVVSAGVDAEPHGPLPDGVEESIALPEERAMLARLAAAHPGTHWDRLLFSAKESVYKAWYPMAKCWLGFEDARLDVSPDGTFTAHILISGGPSTFAGRHLVDRNLVVTAVTVLP</sequence>
<name>A0ABQ3XEE2_9ACTN</name>
<keyword evidence="1 4" id="KW-0808">Transferase</keyword>
<evidence type="ECO:0000259" key="2">
    <source>
        <dbReference type="Pfam" id="PF01648"/>
    </source>
</evidence>
<dbReference type="GO" id="GO:0016740">
    <property type="term" value="F:transferase activity"/>
    <property type="evidence" value="ECO:0007669"/>
    <property type="project" value="UniProtKB-KW"/>
</dbReference>
<evidence type="ECO:0000313" key="4">
    <source>
        <dbReference type="EMBL" id="GID56852.1"/>
    </source>
</evidence>
<dbReference type="EMBL" id="BOMG01000064">
    <property type="protein sequence ID" value="GID56852.1"/>
    <property type="molecule type" value="Genomic_DNA"/>
</dbReference>
<evidence type="ECO:0000259" key="3">
    <source>
        <dbReference type="Pfam" id="PF17837"/>
    </source>
</evidence>
<dbReference type="InterPro" id="IPR041354">
    <property type="entry name" value="4PPT_N"/>
</dbReference>
<organism evidence="4 5">
    <name type="scientific">Actinoplanes couchii</name>
    <dbReference type="NCBI Taxonomy" id="403638"/>
    <lineage>
        <taxon>Bacteria</taxon>
        <taxon>Bacillati</taxon>
        <taxon>Actinomycetota</taxon>
        <taxon>Actinomycetes</taxon>
        <taxon>Micromonosporales</taxon>
        <taxon>Micromonosporaceae</taxon>
        <taxon>Actinoplanes</taxon>
    </lineage>
</organism>
<comment type="caution">
    <text evidence="4">The sequence shown here is derived from an EMBL/GenBank/DDBJ whole genome shotgun (WGS) entry which is preliminary data.</text>
</comment>
<evidence type="ECO:0000256" key="1">
    <source>
        <dbReference type="ARBA" id="ARBA00022679"/>
    </source>
</evidence>
<dbReference type="RefSeq" id="WP_203798826.1">
    <property type="nucleotide sequence ID" value="NZ_BAAAQE010000094.1"/>
</dbReference>
<dbReference type="InterPro" id="IPR008278">
    <property type="entry name" value="4-PPantetheinyl_Trfase_dom"/>
</dbReference>
<dbReference type="Proteomes" id="UP000612282">
    <property type="component" value="Unassembled WGS sequence"/>
</dbReference>
<feature type="domain" description="4'-phosphopantetheinyl transferase" evidence="2">
    <location>
        <begin position="103"/>
        <end position="196"/>
    </location>
</feature>
<accession>A0ABQ3XEE2</accession>
<dbReference type="Pfam" id="PF17837">
    <property type="entry name" value="4PPT_N"/>
    <property type="match status" value="1"/>
</dbReference>
<dbReference type="InterPro" id="IPR003542">
    <property type="entry name" value="Enbac_synth_compD-like"/>
</dbReference>
<proteinExistence type="predicted"/>
<dbReference type="Pfam" id="PF01648">
    <property type="entry name" value="ACPS"/>
    <property type="match status" value="1"/>
</dbReference>
<protein>
    <submittedName>
        <fullName evidence="4">4'-phosphopantetheinyl transferase</fullName>
    </submittedName>
</protein>
<dbReference type="InterPro" id="IPR037143">
    <property type="entry name" value="4-PPantetheinyl_Trfase_dom_sf"/>
</dbReference>
<feature type="domain" description="4'-phosphopantetheinyl transferase N-terminal" evidence="3">
    <location>
        <begin position="28"/>
        <end position="94"/>
    </location>
</feature>
<gene>
    <name evidence="4" type="ORF">Aco03nite_052560</name>
</gene>
<dbReference type="SUPFAM" id="SSF56214">
    <property type="entry name" value="4'-phosphopantetheinyl transferase"/>
    <property type="match status" value="1"/>
</dbReference>
<dbReference type="PANTHER" id="PTHR38096:SF1">
    <property type="entry name" value="ENTEROBACTIN SYNTHASE COMPONENT D"/>
    <property type="match status" value="1"/>
</dbReference>
<dbReference type="PANTHER" id="PTHR38096">
    <property type="entry name" value="ENTEROBACTIN SYNTHASE COMPONENT D"/>
    <property type="match status" value="1"/>
</dbReference>
<keyword evidence="5" id="KW-1185">Reference proteome</keyword>
<evidence type="ECO:0000313" key="5">
    <source>
        <dbReference type="Proteomes" id="UP000612282"/>
    </source>
</evidence>
<dbReference type="PRINTS" id="PR01399">
    <property type="entry name" value="ENTSNTHTASED"/>
</dbReference>
<reference evidence="4 5" key="1">
    <citation type="submission" date="2021-01" db="EMBL/GenBank/DDBJ databases">
        <title>Whole genome shotgun sequence of Actinoplanes couchii NBRC 106145.</title>
        <authorList>
            <person name="Komaki H."/>
            <person name="Tamura T."/>
        </authorList>
    </citation>
    <scope>NUCLEOTIDE SEQUENCE [LARGE SCALE GENOMIC DNA]</scope>
    <source>
        <strain evidence="4 5">NBRC 106145</strain>
    </source>
</reference>